<keyword evidence="2" id="KW-1185">Reference proteome</keyword>
<evidence type="ECO:0000313" key="2">
    <source>
        <dbReference type="Proteomes" id="UP000234323"/>
    </source>
</evidence>
<gene>
    <name evidence="1" type="ORF">RhiirA4_490518</name>
</gene>
<accession>A0A2I1HVR7</accession>
<protein>
    <submittedName>
        <fullName evidence="1">Uncharacterized protein</fullName>
    </submittedName>
</protein>
<proteinExistence type="predicted"/>
<evidence type="ECO:0000313" key="1">
    <source>
        <dbReference type="EMBL" id="PKY62969.1"/>
    </source>
</evidence>
<dbReference type="EMBL" id="LLXI01008563">
    <property type="protein sequence ID" value="PKY62969.1"/>
    <property type="molecule type" value="Genomic_DNA"/>
</dbReference>
<dbReference type="Proteomes" id="UP000234323">
    <property type="component" value="Unassembled WGS sequence"/>
</dbReference>
<organism evidence="1 2">
    <name type="scientific">Rhizophagus irregularis</name>
    <dbReference type="NCBI Taxonomy" id="588596"/>
    <lineage>
        <taxon>Eukaryota</taxon>
        <taxon>Fungi</taxon>
        <taxon>Fungi incertae sedis</taxon>
        <taxon>Mucoromycota</taxon>
        <taxon>Glomeromycotina</taxon>
        <taxon>Glomeromycetes</taxon>
        <taxon>Glomerales</taxon>
        <taxon>Glomeraceae</taxon>
        <taxon>Rhizophagus</taxon>
    </lineage>
</organism>
<comment type="caution">
    <text evidence="1">The sequence shown here is derived from an EMBL/GenBank/DDBJ whole genome shotgun (WGS) entry which is preliminary data.</text>
</comment>
<name>A0A2I1HVR7_9GLOM</name>
<reference evidence="1 2" key="1">
    <citation type="submission" date="2015-10" db="EMBL/GenBank/DDBJ databases">
        <title>Genome analyses suggest a sexual origin of heterokaryosis in a supposedly ancient asexual fungus.</title>
        <authorList>
            <person name="Ropars J."/>
            <person name="Sedzielewska K."/>
            <person name="Noel J."/>
            <person name="Charron P."/>
            <person name="Farinelli L."/>
            <person name="Marton T."/>
            <person name="Kruger M."/>
            <person name="Pelin A."/>
            <person name="Brachmann A."/>
            <person name="Corradi N."/>
        </authorList>
    </citation>
    <scope>NUCLEOTIDE SEQUENCE [LARGE SCALE GENOMIC DNA]</scope>
    <source>
        <strain evidence="1 2">A4</strain>
    </source>
</reference>
<sequence>MSDCWFKFIATLTEMARTFINSDEKVEDFIGEIFWACILKPLTKRSSKQ</sequence>
<dbReference type="AlphaFoldDB" id="A0A2I1HVR7"/>